<proteinExistence type="predicted"/>
<reference evidence="3 4" key="1">
    <citation type="submission" date="2022-09" db="EMBL/GenBank/DDBJ databases">
        <authorList>
            <person name="Kop L."/>
        </authorList>
    </citation>
    <scope>NUCLEOTIDE SEQUENCE [LARGE SCALE GENOMIC DNA]</scope>
    <source>
        <strain evidence="3 4">347</strain>
    </source>
</reference>
<keyword evidence="4" id="KW-1185">Reference proteome</keyword>
<organism evidence="3 4">
    <name type="scientific">Nitrospina watsonii</name>
    <dbReference type="NCBI Taxonomy" id="1323948"/>
    <lineage>
        <taxon>Bacteria</taxon>
        <taxon>Pseudomonadati</taxon>
        <taxon>Nitrospinota/Tectimicrobiota group</taxon>
        <taxon>Nitrospinota</taxon>
        <taxon>Nitrospinia</taxon>
        <taxon>Nitrospinales</taxon>
        <taxon>Nitrospinaceae</taxon>
        <taxon>Nitrospina</taxon>
    </lineage>
</organism>
<feature type="region of interest" description="Disordered" evidence="1">
    <location>
        <begin position="37"/>
        <end position="59"/>
    </location>
</feature>
<dbReference type="EMBL" id="OX336137">
    <property type="protein sequence ID" value="CAI2719361.1"/>
    <property type="molecule type" value="Genomic_DNA"/>
</dbReference>
<keyword evidence="2" id="KW-0732">Signal</keyword>
<name>A0ABM9HGA7_9BACT</name>
<protein>
    <submittedName>
        <fullName evidence="3">Uncharacterized protein</fullName>
    </submittedName>
</protein>
<evidence type="ECO:0000256" key="1">
    <source>
        <dbReference type="SAM" id="MobiDB-lite"/>
    </source>
</evidence>
<dbReference type="Proteomes" id="UP001157733">
    <property type="component" value="Chromosome"/>
</dbReference>
<dbReference type="RefSeq" id="WP_282012197.1">
    <property type="nucleotide sequence ID" value="NZ_OX336137.1"/>
</dbReference>
<evidence type="ECO:0000256" key="2">
    <source>
        <dbReference type="SAM" id="SignalP"/>
    </source>
</evidence>
<feature type="signal peptide" evidence="2">
    <location>
        <begin position="1"/>
        <end position="25"/>
    </location>
</feature>
<accession>A0ABM9HGA7</accession>
<feature type="compositionally biased region" description="Acidic residues" evidence="1">
    <location>
        <begin position="42"/>
        <end position="59"/>
    </location>
</feature>
<gene>
    <name evidence="3" type="ORF">NSPWAT_2505</name>
</gene>
<evidence type="ECO:0000313" key="4">
    <source>
        <dbReference type="Proteomes" id="UP001157733"/>
    </source>
</evidence>
<feature type="chain" id="PRO_5045704748" evidence="2">
    <location>
        <begin position="26"/>
        <end position="59"/>
    </location>
</feature>
<evidence type="ECO:0000313" key="3">
    <source>
        <dbReference type="EMBL" id="CAI2719361.1"/>
    </source>
</evidence>
<sequence>MKKIAYLFLIAIVSMLFSLSSTVFAYVSSDTGNVLVLSDDQQKEDDDQDDDDDDKEKPE</sequence>